<dbReference type="GO" id="GO:0005886">
    <property type="term" value="C:plasma membrane"/>
    <property type="evidence" value="ECO:0007669"/>
    <property type="project" value="UniProtKB-SubCell"/>
</dbReference>
<dbReference type="PANTHER" id="PTHR30290:SF62">
    <property type="entry name" value="OLIGOPEPTIDE ABC TRANSPORTER, PERIPLASMIC OLIGOPEPTIDE-BINDING PROTEIN"/>
    <property type="match status" value="1"/>
</dbReference>
<name>A0A418KW53_9ACTN</name>
<dbReference type="Gene3D" id="3.10.105.10">
    <property type="entry name" value="Dipeptide-binding Protein, Domain 3"/>
    <property type="match status" value="1"/>
</dbReference>
<keyword evidence="3" id="KW-0732">Signal</keyword>
<dbReference type="PANTHER" id="PTHR30290">
    <property type="entry name" value="PERIPLASMIC BINDING COMPONENT OF ABC TRANSPORTER"/>
    <property type="match status" value="1"/>
</dbReference>
<feature type="compositionally biased region" description="Low complexity" evidence="2">
    <location>
        <begin position="43"/>
        <end position="52"/>
    </location>
</feature>
<dbReference type="InterPro" id="IPR000914">
    <property type="entry name" value="SBP_5_dom"/>
</dbReference>
<evidence type="ECO:0000256" key="1">
    <source>
        <dbReference type="ARBA" id="ARBA00004193"/>
    </source>
</evidence>
<dbReference type="Pfam" id="PF00496">
    <property type="entry name" value="SBP_bac_5"/>
    <property type="match status" value="1"/>
</dbReference>
<feature type="signal peptide" evidence="3">
    <location>
        <begin position="1"/>
        <end position="32"/>
    </location>
</feature>
<dbReference type="InterPro" id="IPR023765">
    <property type="entry name" value="SBP_5_CS"/>
</dbReference>
<feature type="region of interest" description="Disordered" evidence="2">
    <location>
        <begin position="36"/>
        <end position="58"/>
    </location>
</feature>
<dbReference type="RefSeq" id="WP_119658787.1">
    <property type="nucleotide sequence ID" value="NZ_QUAL01000039.1"/>
</dbReference>
<feature type="chain" id="PRO_5019539091" evidence="3">
    <location>
        <begin position="33"/>
        <end position="661"/>
    </location>
</feature>
<comment type="caution">
    <text evidence="5">The sequence shown here is derived from an EMBL/GenBank/DDBJ whole genome shotgun (WGS) entry which is preliminary data.</text>
</comment>
<dbReference type="PROSITE" id="PS51257">
    <property type="entry name" value="PROKAR_LIPOPROTEIN"/>
    <property type="match status" value="1"/>
</dbReference>
<dbReference type="AlphaFoldDB" id="A0A418KW53"/>
<gene>
    <name evidence="5" type="ORF">DY240_04620</name>
</gene>
<evidence type="ECO:0000256" key="3">
    <source>
        <dbReference type="SAM" id="SignalP"/>
    </source>
</evidence>
<dbReference type="EMBL" id="QUAL01000039">
    <property type="protein sequence ID" value="RIQ33691.1"/>
    <property type="molecule type" value="Genomic_DNA"/>
</dbReference>
<dbReference type="GO" id="GO:1904680">
    <property type="term" value="F:peptide transmembrane transporter activity"/>
    <property type="evidence" value="ECO:0007669"/>
    <property type="project" value="TreeGrafter"/>
</dbReference>
<evidence type="ECO:0000256" key="2">
    <source>
        <dbReference type="SAM" id="MobiDB-lite"/>
    </source>
</evidence>
<accession>A0A418KW53</accession>
<dbReference type="PROSITE" id="PS51318">
    <property type="entry name" value="TAT"/>
    <property type="match status" value="1"/>
</dbReference>
<evidence type="ECO:0000259" key="4">
    <source>
        <dbReference type="Pfam" id="PF00496"/>
    </source>
</evidence>
<dbReference type="Gene3D" id="3.40.190.10">
    <property type="entry name" value="Periplasmic binding protein-like II"/>
    <property type="match status" value="1"/>
</dbReference>
<dbReference type="CDD" id="cd08500">
    <property type="entry name" value="PBP2_NikA_DppA_OppA_like_4"/>
    <property type="match status" value="1"/>
</dbReference>
<keyword evidence="6" id="KW-1185">Reference proteome</keyword>
<dbReference type="InterPro" id="IPR006311">
    <property type="entry name" value="TAT_signal"/>
</dbReference>
<dbReference type="GO" id="GO:0015833">
    <property type="term" value="P:peptide transport"/>
    <property type="evidence" value="ECO:0007669"/>
    <property type="project" value="TreeGrafter"/>
</dbReference>
<dbReference type="OrthoDB" id="7888869at2"/>
<proteinExistence type="predicted"/>
<sequence>MNRPTTPRRPPVLGRRMFLAGAGAVAGSLVLAACSGSGGSSSGSGETPAGSAKGKEAPQLAELVEQGQLPPVEERLPVEPLVVEPNDRIGQYGGIWQSAFNGPGDQAGIALATMYEGLVRWVPNWTGAPGDEEIIVNVASSYEVNADGTEYTFHLREGMKWSDGEPFTADDLVFGYQDIILNAELPAKMAIDKNPYMSGGEPATLRVDDPLTVTFVFAEPNGLFLPALAEAVTLIVPKHYLQQFHAAHNPDVDALVAAEGQDSWVSMFALKVDATMNADIPVIYPWKTMTAVGQGTRVELERNPYYWKVDPDGSQLPYLDGVSFQVIEDNEVMLAGALQGDFDMHFRNFNTPTNKPLLADAREDGDFDFFELTPSQANRMSIMLNLTHQNPVLREVFANKDFRIGLSHAIDRQQLIDTVFQRQGTPSQVAPREESPFYDEAMATQYTEYDVDLANQHLDAAGFSQRDGSGLRLGPDGQPIRFLVSHANVTNEADVLDLIAGYWAEVGIDMRPEGIERTLLDERRMANQHDAMVWPAGGGTDVIVNPHWYLPVSNRADYAQLWAKWFTTGGAEGEAPPAEVQQQYELYRQLQQTPAADQQEQLMKEILRLAAEQFFHIGTVAAGPGYGIVKNSFHNVPAAVTDSFRAKSTGLTNPEQYFIQA</sequence>
<protein>
    <submittedName>
        <fullName evidence="5">ABC transporter substrate-binding protein</fullName>
    </submittedName>
</protein>
<dbReference type="PROSITE" id="PS01040">
    <property type="entry name" value="SBP_BACTERIAL_5"/>
    <property type="match status" value="1"/>
</dbReference>
<organism evidence="5 6">
    <name type="scientific">Jiangella rhizosphaerae</name>
    <dbReference type="NCBI Taxonomy" id="2293569"/>
    <lineage>
        <taxon>Bacteria</taxon>
        <taxon>Bacillati</taxon>
        <taxon>Actinomycetota</taxon>
        <taxon>Actinomycetes</taxon>
        <taxon>Jiangellales</taxon>
        <taxon>Jiangellaceae</taxon>
        <taxon>Jiangella</taxon>
    </lineage>
</organism>
<feature type="domain" description="Solute-binding protein family 5" evidence="4">
    <location>
        <begin position="134"/>
        <end position="540"/>
    </location>
</feature>
<dbReference type="Proteomes" id="UP000284057">
    <property type="component" value="Unassembled WGS sequence"/>
</dbReference>
<dbReference type="InterPro" id="IPR039424">
    <property type="entry name" value="SBP_5"/>
</dbReference>
<dbReference type="SUPFAM" id="SSF53850">
    <property type="entry name" value="Periplasmic binding protein-like II"/>
    <property type="match status" value="1"/>
</dbReference>
<evidence type="ECO:0000313" key="6">
    <source>
        <dbReference type="Proteomes" id="UP000284057"/>
    </source>
</evidence>
<comment type="subcellular location">
    <subcellularLocation>
        <location evidence="1">Cell membrane</location>
        <topology evidence="1">Lipid-anchor</topology>
    </subcellularLocation>
</comment>
<evidence type="ECO:0000313" key="5">
    <source>
        <dbReference type="EMBL" id="RIQ33691.1"/>
    </source>
</evidence>
<reference evidence="5 6" key="1">
    <citation type="submission" date="2018-09" db="EMBL/GenBank/DDBJ databases">
        <title>Isolation, diversity and antifungal activity of actinobacteria from wheat.</title>
        <authorList>
            <person name="Han C."/>
        </authorList>
    </citation>
    <scope>NUCLEOTIDE SEQUENCE [LARGE SCALE GENOMIC DNA]</scope>
    <source>
        <strain evidence="5 6">NEAU-YY265</strain>
    </source>
</reference>